<dbReference type="OrthoDB" id="7626141at2"/>
<dbReference type="Proteomes" id="UP000049455">
    <property type="component" value="Unassembled WGS sequence"/>
</dbReference>
<evidence type="ECO:0000313" key="4">
    <source>
        <dbReference type="Proteomes" id="UP000049455"/>
    </source>
</evidence>
<accession>A0A0M7B9S8</accession>
<keyword evidence="4" id="KW-1185">Reference proteome</keyword>
<dbReference type="RefSeq" id="WP_055662995.1">
    <property type="nucleotide sequence ID" value="NZ_CYPR01000085.1"/>
</dbReference>
<organism evidence="3 4">
    <name type="scientific">Jannaschia seosinensis</name>
    <dbReference type="NCBI Taxonomy" id="313367"/>
    <lineage>
        <taxon>Bacteria</taxon>
        <taxon>Pseudomonadati</taxon>
        <taxon>Pseudomonadota</taxon>
        <taxon>Alphaproteobacteria</taxon>
        <taxon>Rhodobacterales</taxon>
        <taxon>Roseobacteraceae</taxon>
        <taxon>Jannaschia</taxon>
    </lineage>
</organism>
<feature type="coiled-coil region" evidence="1">
    <location>
        <begin position="119"/>
        <end position="167"/>
    </location>
</feature>
<dbReference type="PANTHER" id="PTHR30469:SF38">
    <property type="entry name" value="HLYD FAMILY SECRETION PROTEIN"/>
    <property type="match status" value="1"/>
</dbReference>
<protein>
    <submittedName>
        <fullName evidence="3">Efflux pump periplasmic linker BepD</fullName>
    </submittedName>
</protein>
<dbReference type="Gene3D" id="1.10.287.470">
    <property type="entry name" value="Helix hairpin bin"/>
    <property type="match status" value="2"/>
</dbReference>
<dbReference type="GO" id="GO:0015562">
    <property type="term" value="F:efflux transmembrane transporter activity"/>
    <property type="evidence" value="ECO:0007669"/>
    <property type="project" value="TreeGrafter"/>
</dbReference>
<dbReference type="GO" id="GO:1990281">
    <property type="term" value="C:efflux pump complex"/>
    <property type="evidence" value="ECO:0007669"/>
    <property type="project" value="TreeGrafter"/>
</dbReference>
<feature type="signal peptide" evidence="2">
    <location>
        <begin position="1"/>
        <end position="24"/>
    </location>
</feature>
<evidence type="ECO:0000256" key="2">
    <source>
        <dbReference type="SAM" id="SignalP"/>
    </source>
</evidence>
<keyword evidence="2" id="KW-0732">Signal</keyword>
<dbReference type="Gene3D" id="2.40.50.100">
    <property type="match status" value="2"/>
</dbReference>
<name>A0A0M7B9S8_9RHOB</name>
<dbReference type="AlphaFoldDB" id="A0A0M7B9S8"/>
<gene>
    <name evidence="3" type="primary">bepD</name>
    <name evidence="3" type="ORF">JSE7799_01410</name>
</gene>
<proteinExistence type="predicted"/>
<keyword evidence="1" id="KW-0175">Coiled coil</keyword>
<dbReference type="PANTHER" id="PTHR30469">
    <property type="entry name" value="MULTIDRUG RESISTANCE PROTEIN MDTA"/>
    <property type="match status" value="1"/>
</dbReference>
<feature type="chain" id="PRO_5005809985" evidence="2">
    <location>
        <begin position="25"/>
        <end position="485"/>
    </location>
</feature>
<evidence type="ECO:0000256" key="1">
    <source>
        <dbReference type="SAM" id="Coils"/>
    </source>
</evidence>
<dbReference type="SUPFAM" id="SSF111369">
    <property type="entry name" value="HlyD-like secretion proteins"/>
    <property type="match status" value="1"/>
</dbReference>
<dbReference type="Gene3D" id="2.40.30.170">
    <property type="match status" value="1"/>
</dbReference>
<dbReference type="EMBL" id="CYPR01000085">
    <property type="protein sequence ID" value="CUH38419.1"/>
    <property type="molecule type" value="Genomic_DNA"/>
</dbReference>
<evidence type="ECO:0000313" key="3">
    <source>
        <dbReference type="EMBL" id="CUH38419.1"/>
    </source>
</evidence>
<dbReference type="STRING" id="313367.JSE7799_01410"/>
<dbReference type="Gene3D" id="2.40.420.20">
    <property type="match status" value="1"/>
</dbReference>
<reference evidence="3 4" key="1">
    <citation type="submission" date="2015-09" db="EMBL/GenBank/DDBJ databases">
        <authorList>
            <person name="Jackson K.R."/>
            <person name="Lunt B.L."/>
            <person name="Fisher J.N.B."/>
            <person name="Gardner A.V."/>
            <person name="Bailey M.E."/>
            <person name="Deus L.M."/>
            <person name="Earl A.S."/>
            <person name="Gibby P.D."/>
            <person name="Hartmann K.A."/>
            <person name="Liu J.E."/>
            <person name="Manci A.M."/>
            <person name="Nielsen D.A."/>
            <person name="Solomon M.B."/>
            <person name="Breakwell D.P."/>
            <person name="Burnett S.H."/>
            <person name="Grose J.H."/>
        </authorList>
    </citation>
    <scope>NUCLEOTIDE SEQUENCE [LARGE SCALE GENOMIC DNA]</scope>
    <source>
        <strain evidence="3 4">CECT 7799</strain>
    </source>
</reference>
<sequence>MRFLGRSLTALFLAALTAGLLAWAAQITFTAMEARQSRDAGAPPAQERVLAVNVVRATPETITPVLTTFGEIRARRILELRAPGGGRVVELAEGFEEGAAVREGEVLMRIDPAAAEADLAVARADLAGAEAELRDAERGLDLARAELAGAQAQRDLQQQALDRQEDLAARGVGAAATVETAKLSLSSAEQTVLTRRGALVQAEARIDTARLGIDRARIALAQAERDLEDRILVAAFDGQLTDVAVLAGGLVSANERVARLIDPDALEVAFRLSAAQHARLLDGAGDLIGADLRVVLDVEGLTLAATGRVIREAAAVGEGQTGRLVYARLGDAPGFRPGDFVRVEVEEPPLDDAIRLPATALSATSTVLLLGADERLEEAEVTLLRRQGDEVLVGGDIADRVVVAERGPALGTGIRVRPLSPGTADEAKTGADRITLDPERRARLVAFLQSNTRIPPERRSRLLAQLEEETVPAAMVARLEARLGG</sequence>